<proteinExistence type="predicted"/>
<sequence>MDINATFAGQFLFVCGVIIGLVGYYLGRRKTQTPVLAGVLGFVLGLIPILGLIYLVVLMLKKDIFSNENPRLPENDL</sequence>
<dbReference type="EMBL" id="PIPJ01000011">
    <property type="protein sequence ID" value="RUO18521.1"/>
    <property type="molecule type" value="Genomic_DNA"/>
</dbReference>
<name>A0A432VQY8_9GAMM</name>
<reference evidence="3" key="1">
    <citation type="journal article" date="2018" name="Front. Microbiol.">
        <title>Genome-Based Analysis Reveals the Taxonomy and Diversity of the Family Idiomarinaceae.</title>
        <authorList>
            <person name="Liu Y."/>
            <person name="Lai Q."/>
            <person name="Shao Z."/>
        </authorList>
    </citation>
    <scope>NUCLEOTIDE SEQUENCE [LARGE SCALE GENOMIC DNA]</scope>
    <source>
        <strain evidence="3">GBPy7</strain>
    </source>
</reference>
<evidence type="ECO:0000313" key="3">
    <source>
        <dbReference type="Proteomes" id="UP000288395"/>
    </source>
</evidence>
<keyword evidence="3" id="KW-1185">Reference proteome</keyword>
<keyword evidence="1" id="KW-0812">Transmembrane</keyword>
<dbReference type="AlphaFoldDB" id="A0A432VQY8"/>
<keyword evidence="1" id="KW-1133">Transmembrane helix</keyword>
<organism evidence="2 3">
    <name type="scientific">Aliidiomarina iranensis</name>
    <dbReference type="NCBI Taxonomy" id="1434071"/>
    <lineage>
        <taxon>Bacteria</taxon>
        <taxon>Pseudomonadati</taxon>
        <taxon>Pseudomonadota</taxon>
        <taxon>Gammaproteobacteria</taxon>
        <taxon>Alteromonadales</taxon>
        <taxon>Idiomarinaceae</taxon>
        <taxon>Aliidiomarina</taxon>
    </lineage>
</organism>
<evidence type="ECO:0000313" key="2">
    <source>
        <dbReference type="EMBL" id="RUO18521.1"/>
    </source>
</evidence>
<protein>
    <submittedName>
        <fullName evidence="2">Uncharacterized protein</fullName>
    </submittedName>
</protein>
<gene>
    <name evidence="2" type="ORF">CWE08_11430</name>
</gene>
<comment type="caution">
    <text evidence="2">The sequence shown here is derived from an EMBL/GenBank/DDBJ whole genome shotgun (WGS) entry which is preliminary data.</text>
</comment>
<feature type="transmembrane region" description="Helical" evidence="1">
    <location>
        <begin position="6"/>
        <end position="27"/>
    </location>
</feature>
<dbReference type="Proteomes" id="UP000288395">
    <property type="component" value="Unassembled WGS sequence"/>
</dbReference>
<dbReference type="OrthoDB" id="5739727at2"/>
<accession>A0A432VQY8</accession>
<feature type="transmembrane region" description="Helical" evidence="1">
    <location>
        <begin position="39"/>
        <end position="60"/>
    </location>
</feature>
<dbReference type="RefSeq" id="WP_126768346.1">
    <property type="nucleotide sequence ID" value="NZ_PIPJ01000011.1"/>
</dbReference>
<keyword evidence="1" id="KW-0472">Membrane</keyword>
<evidence type="ECO:0000256" key="1">
    <source>
        <dbReference type="SAM" id="Phobius"/>
    </source>
</evidence>